<reference evidence="1 2" key="1">
    <citation type="journal article" date="2020" name="Cell">
        <title>Large-Scale Comparative Analyses of Tick Genomes Elucidate Their Genetic Diversity and Vector Capacities.</title>
        <authorList>
            <consortium name="Tick Genome and Microbiome Consortium (TIGMIC)"/>
            <person name="Jia N."/>
            <person name="Wang J."/>
            <person name="Shi W."/>
            <person name="Du L."/>
            <person name="Sun Y."/>
            <person name="Zhan W."/>
            <person name="Jiang J.F."/>
            <person name="Wang Q."/>
            <person name="Zhang B."/>
            <person name="Ji P."/>
            <person name="Bell-Sakyi L."/>
            <person name="Cui X.M."/>
            <person name="Yuan T.T."/>
            <person name="Jiang B.G."/>
            <person name="Yang W.F."/>
            <person name="Lam T.T."/>
            <person name="Chang Q.C."/>
            <person name="Ding S.J."/>
            <person name="Wang X.J."/>
            <person name="Zhu J.G."/>
            <person name="Ruan X.D."/>
            <person name="Zhao L."/>
            <person name="Wei J.T."/>
            <person name="Ye R.Z."/>
            <person name="Que T.C."/>
            <person name="Du C.H."/>
            <person name="Zhou Y.H."/>
            <person name="Cheng J.X."/>
            <person name="Dai P.F."/>
            <person name="Guo W.B."/>
            <person name="Han X.H."/>
            <person name="Huang E.J."/>
            <person name="Li L.F."/>
            <person name="Wei W."/>
            <person name="Gao Y.C."/>
            <person name="Liu J.Z."/>
            <person name="Shao H.Z."/>
            <person name="Wang X."/>
            <person name="Wang C.C."/>
            <person name="Yang T.C."/>
            <person name="Huo Q.B."/>
            <person name="Li W."/>
            <person name="Chen H.Y."/>
            <person name="Chen S.E."/>
            <person name="Zhou L.G."/>
            <person name="Ni X.B."/>
            <person name="Tian J.H."/>
            <person name="Sheng Y."/>
            <person name="Liu T."/>
            <person name="Pan Y.S."/>
            <person name="Xia L.Y."/>
            <person name="Li J."/>
            <person name="Zhao F."/>
            <person name="Cao W.C."/>
        </authorList>
    </citation>
    <scope>NUCLEOTIDE SEQUENCE [LARGE SCALE GENOMIC DNA]</scope>
    <source>
        <strain evidence="1">Iper-2018</strain>
    </source>
</reference>
<dbReference type="Proteomes" id="UP000805193">
    <property type="component" value="Unassembled WGS sequence"/>
</dbReference>
<name>A0AC60PXY8_IXOPE</name>
<accession>A0AC60PXY8</accession>
<evidence type="ECO:0000313" key="1">
    <source>
        <dbReference type="EMBL" id="KAG0425408.1"/>
    </source>
</evidence>
<proteinExistence type="predicted"/>
<keyword evidence="2" id="KW-1185">Reference proteome</keyword>
<comment type="caution">
    <text evidence="1">The sequence shown here is derived from an EMBL/GenBank/DDBJ whole genome shotgun (WGS) entry which is preliminary data.</text>
</comment>
<dbReference type="EMBL" id="JABSTQ010009848">
    <property type="protein sequence ID" value="KAG0425408.1"/>
    <property type="molecule type" value="Genomic_DNA"/>
</dbReference>
<organism evidence="1 2">
    <name type="scientific">Ixodes persulcatus</name>
    <name type="common">Taiga tick</name>
    <dbReference type="NCBI Taxonomy" id="34615"/>
    <lineage>
        <taxon>Eukaryota</taxon>
        <taxon>Metazoa</taxon>
        <taxon>Ecdysozoa</taxon>
        <taxon>Arthropoda</taxon>
        <taxon>Chelicerata</taxon>
        <taxon>Arachnida</taxon>
        <taxon>Acari</taxon>
        <taxon>Parasitiformes</taxon>
        <taxon>Ixodida</taxon>
        <taxon>Ixodoidea</taxon>
        <taxon>Ixodidae</taxon>
        <taxon>Ixodinae</taxon>
        <taxon>Ixodes</taxon>
    </lineage>
</organism>
<sequence>MDLKEEVSSLQRTETETEALETTTKRTKTAASALDDTNDRGQPAHCDAGQAPQQNNPQLEGTAALECSLDLAEPTPPSVEPAACHSPRTTLIVTPTPAPMTRRPKDKVSLPFLLAGVGSTLAGVLLDVVKDWPPFLRVHELFVLIPPLLGLNGNLEQTLVARLSTQ</sequence>
<gene>
    <name evidence="1" type="ORF">HPB47_027416</name>
</gene>
<protein>
    <submittedName>
        <fullName evidence="1">Uncharacterized protein</fullName>
    </submittedName>
</protein>
<evidence type="ECO:0000313" key="2">
    <source>
        <dbReference type="Proteomes" id="UP000805193"/>
    </source>
</evidence>
<feature type="non-terminal residue" evidence="1">
    <location>
        <position position="166"/>
    </location>
</feature>